<evidence type="ECO:0000259" key="3">
    <source>
        <dbReference type="PROSITE" id="PS50022"/>
    </source>
</evidence>
<dbReference type="Pfam" id="PF03422">
    <property type="entry name" value="CBM_6"/>
    <property type="match status" value="1"/>
</dbReference>
<comment type="caution">
    <text evidence="5">The sequence shown here is derived from an EMBL/GenBank/DDBJ whole genome shotgun (WGS) entry which is preliminary data.</text>
</comment>
<dbReference type="InterPro" id="IPR039331">
    <property type="entry name" value="PAPs-like"/>
</dbReference>
<dbReference type="Gene3D" id="2.60.120.260">
    <property type="entry name" value="Galactose-binding domain-like"/>
    <property type="match status" value="2"/>
</dbReference>
<dbReference type="CDD" id="cd04082">
    <property type="entry name" value="CBM35_pectate_lyase-like"/>
    <property type="match status" value="1"/>
</dbReference>
<evidence type="ECO:0000259" key="4">
    <source>
        <dbReference type="PROSITE" id="PS51175"/>
    </source>
</evidence>
<name>A0A8J3NI22_9ACTN</name>
<dbReference type="Proteomes" id="UP000601223">
    <property type="component" value="Unassembled WGS sequence"/>
</dbReference>
<evidence type="ECO:0000256" key="1">
    <source>
        <dbReference type="ARBA" id="ARBA00022729"/>
    </source>
</evidence>
<dbReference type="InterPro" id="IPR006311">
    <property type="entry name" value="TAT_signal"/>
</dbReference>
<dbReference type="InterPro" id="IPR008979">
    <property type="entry name" value="Galactose-bd-like_sf"/>
</dbReference>
<protein>
    <submittedName>
        <fullName evidence="5">Alkaline phosphatase</fullName>
    </submittedName>
</protein>
<dbReference type="InterPro" id="IPR000421">
    <property type="entry name" value="FA58C"/>
</dbReference>
<dbReference type="RefSeq" id="WP_203746740.1">
    <property type="nucleotide sequence ID" value="NZ_BONF01000017.1"/>
</dbReference>
<feature type="domain" description="F5/8 type C" evidence="3">
    <location>
        <begin position="21"/>
        <end position="163"/>
    </location>
</feature>
<keyword evidence="6" id="KW-1185">Reference proteome</keyword>
<dbReference type="InterPro" id="IPR004843">
    <property type="entry name" value="Calcineurin-like_PHP"/>
</dbReference>
<proteinExistence type="predicted"/>
<dbReference type="GO" id="GO:0030246">
    <property type="term" value="F:carbohydrate binding"/>
    <property type="evidence" value="ECO:0007669"/>
    <property type="project" value="InterPro"/>
</dbReference>
<dbReference type="InterPro" id="IPR005084">
    <property type="entry name" value="CBM6"/>
</dbReference>
<dbReference type="Pfam" id="PF00149">
    <property type="entry name" value="Metallophos"/>
    <property type="match status" value="1"/>
</dbReference>
<evidence type="ECO:0000313" key="6">
    <source>
        <dbReference type="Proteomes" id="UP000601223"/>
    </source>
</evidence>
<dbReference type="AlphaFoldDB" id="A0A8J3NI22"/>
<feature type="chain" id="PRO_5039224449" evidence="2">
    <location>
        <begin position="28"/>
        <end position="581"/>
    </location>
</feature>
<evidence type="ECO:0000313" key="5">
    <source>
        <dbReference type="EMBL" id="GIF82000.1"/>
    </source>
</evidence>
<keyword evidence="1 2" id="KW-0732">Signal</keyword>
<dbReference type="InterPro" id="IPR029052">
    <property type="entry name" value="Metallo-depent_PP-like"/>
</dbReference>
<dbReference type="EMBL" id="BONF01000017">
    <property type="protein sequence ID" value="GIF82000.1"/>
    <property type="molecule type" value="Genomic_DNA"/>
</dbReference>
<feature type="signal peptide" evidence="2">
    <location>
        <begin position="1"/>
        <end position="27"/>
    </location>
</feature>
<sequence>MLSRKQILTTAAAAATAVLTAATVVLAQRADAADVLLSRNRPVAASSVEASAYAPENAVDGDTATRWASAEGSDPQWIQVDLGTATPITRIRLVWEAAYASAYRLETSADATTWTTLKPVTGENGGTDDHTGLAATARYVRVYGTQRGTSYGYSLWELEVYGPGSPPSPGTDYQAEDAALSQAVVAVNHTGYTGSGFVDYTNVTGSRIEWTVTTAVAGPVALTLRYANGTTANRPMDIAVDGAVLAAGAPFAPTANWDTWTTYTVTTTLAAGPHTVRATAVAATGGPNVDKLTVTPTATAGPTASPTLSPSPTPGGAFTVAAAGDIAEQCTASSSTCQHPKTAALVTAMNPDFVLTMGDNQYDDARLSDFQNYFDKTWGAFKQKIRPAPGNHETYDPAGAMVGYRSYFGSIAYPQGKPYYSYDHGNWHFIALDSNTLTASAQLTWLQNDLAATTKGCIAAYWHHPLFSSGEHGNDPVSRQAWQLLYNARADLVLNGHDHHYERFGPQNPSAAADQNGIVEVLGGMGGASPYAIENVQPNSQKRLTGVFGVLKLSFTAGTFSWQLIGTDGTVKDTSPTYTCH</sequence>
<organism evidence="5 6">
    <name type="scientific">Catellatospora bangladeshensis</name>
    <dbReference type="NCBI Taxonomy" id="310355"/>
    <lineage>
        <taxon>Bacteria</taxon>
        <taxon>Bacillati</taxon>
        <taxon>Actinomycetota</taxon>
        <taxon>Actinomycetes</taxon>
        <taxon>Micromonosporales</taxon>
        <taxon>Micromonosporaceae</taxon>
        <taxon>Catellatospora</taxon>
    </lineage>
</organism>
<dbReference type="SUPFAM" id="SSF56300">
    <property type="entry name" value="Metallo-dependent phosphatases"/>
    <property type="match status" value="1"/>
</dbReference>
<dbReference type="PANTHER" id="PTHR22953">
    <property type="entry name" value="ACID PHOSPHATASE RELATED"/>
    <property type="match status" value="1"/>
</dbReference>
<dbReference type="Pfam" id="PF00754">
    <property type="entry name" value="F5_F8_type_C"/>
    <property type="match status" value="1"/>
</dbReference>
<dbReference type="Gene3D" id="3.60.21.10">
    <property type="match status" value="1"/>
</dbReference>
<accession>A0A8J3NI22</accession>
<dbReference type="PROSITE" id="PS51318">
    <property type="entry name" value="TAT"/>
    <property type="match status" value="1"/>
</dbReference>
<feature type="domain" description="CBM6" evidence="4">
    <location>
        <begin position="171"/>
        <end position="295"/>
    </location>
</feature>
<reference evidence="5 6" key="1">
    <citation type="submission" date="2021-01" db="EMBL/GenBank/DDBJ databases">
        <title>Whole genome shotgun sequence of Catellatospora bangladeshensis NBRC 107357.</title>
        <authorList>
            <person name="Komaki H."/>
            <person name="Tamura T."/>
        </authorList>
    </citation>
    <scope>NUCLEOTIDE SEQUENCE [LARGE SCALE GENOMIC DNA]</scope>
    <source>
        <strain evidence="5 6">NBRC 107357</strain>
    </source>
</reference>
<dbReference type="PROSITE" id="PS51175">
    <property type="entry name" value="CBM6"/>
    <property type="match status" value="1"/>
</dbReference>
<evidence type="ECO:0000256" key="2">
    <source>
        <dbReference type="SAM" id="SignalP"/>
    </source>
</evidence>
<dbReference type="SMART" id="SM00231">
    <property type="entry name" value="FA58C"/>
    <property type="match status" value="1"/>
</dbReference>
<dbReference type="PROSITE" id="PS50022">
    <property type="entry name" value="FA58C_3"/>
    <property type="match status" value="1"/>
</dbReference>
<gene>
    <name evidence="5" type="primary">phoA</name>
    <name evidence="5" type="ORF">Cba03nite_33490</name>
</gene>
<dbReference type="PANTHER" id="PTHR22953:SF153">
    <property type="entry name" value="PURPLE ACID PHOSPHATASE"/>
    <property type="match status" value="1"/>
</dbReference>
<dbReference type="SUPFAM" id="SSF49785">
    <property type="entry name" value="Galactose-binding domain-like"/>
    <property type="match status" value="2"/>
</dbReference>
<dbReference type="GO" id="GO:0003993">
    <property type="term" value="F:acid phosphatase activity"/>
    <property type="evidence" value="ECO:0007669"/>
    <property type="project" value="InterPro"/>
</dbReference>